<evidence type="ECO:0008006" key="3">
    <source>
        <dbReference type="Google" id="ProtNLM"/>
    </source>
</evidence>
<evidence type="ECO:0000313" key="1">
    <source>
        <dbReference type="EMBL" id="AKF04130.1"/>
    </source>
</evidence>
<reference evidence="1 2" key="1">
    <citation type="submission" date="2015-03" db="EMBL/GenBank/DDBJ databases">
        <title>Genome assembly of Sandaracinus amylolyticus DSM 53668.</title>
        <authorList>
            <person name="Sharma G."/>
            <person name="Subramanian S."/>
        </authorList>
    </citation>
    <scope>NUCLEOTIDE SEQUENCE [LARGE SCALE GENOMIC DNA]</scope>
    <source>
        <strain evidence="1 2">DSM 53668</strain>
    </source>
</reference>
<dbReference type="STRING" id="927083.DB32_001279"/>
<dbReference type="Proteomes" id="UP000034883">
    <property type="component" value="Chromosome"/>
</dbReference>
<proteinExistence type="predicted"/>
<name>A0A0F6W087_9BACT</name>
<dbReference type="RefSeq" id="WP_053231507.1">
    <property type="nucleotide sequence ID" value="NZ_CP011125.1"/>
</dbReference>
<dbReference type="SUPFAM" id="SSF48613">
    <property type="entry name" value="Heme oxygenase-like"/>
    <property type="match status" value="1"/>
</dbReference>
<organism evidence="1 2">
    <name type="scientific">Sandaracinus amylolyticus</name>
    <dbReference type="NCBI Taxonomy" id="927083"/>
    <lineage>
        <taxon>Bacteria</taxon>
        <taxon>Pseudomonadati</taxon>
        <taxon>Myxococcota</taxon>
        <taxon>Polyangia</taxon>
        <taxon>Polyangiales</taxon>
        <taxon>Sandaracinaceae</taxon>
        <taxon>Sandaracinus</taxon>
    </lineage>
</organism>
<dbReference type="Gene3D" id="1.20.910.10">
    <property type="entry name" value="Heme oxygenase-like"/>
    <property type="match status" value="1"/>
</dbReference>
<dbReference type="AlphaFoldDB" id="A0A0F6W087"/>
<dbReference type="EMBL" id="CP011125">
    <property type="protein sequence ID" value="AKF04130.1"/>
    <property type="molecule type" value="Genomic_DNA"/>
</dbReference>
<dbReference type="InterPro" id="IPR016084">
    <property type="entry name" value="Haem_Oase-like_multi-hlx"/>
</dbReference>
<gene>
    <name evidence="1" type="ORF">DB32_001279</name>
</gene>
<accession>A0A0F6W087</accession>
<sequence length="235" mass="26360">MKRVLAALDRGSEELARAPLFELLADTRIPARTRLSFAPHVAHFVMSFADLYSHVLSEYPPRDKYQELVNAHAREDETHWTWFLKDLEKLGESPRVPYTDSLRFVWSEQTLKTRMLSYHMCKLGLGASSLQKLVLVQAIEGAGAVTVGRVSAVGREVAAESGIKLVYLGPHHSDTEGEHTLEDDAVRSMIEAIELDDATAAQLVAMVDETYRHFRGFIDEMHALVLEGRKLDATT</sequence>
<protein>
    <recommendedName>
        <fullName evidence="3">PqqC-like protein</fullName>
    </recommendedName>
</protein>
<dbReference type="OrthoDB" id="4653716at2"/>
<evidence type="ECO:0000313" key="2">
    <source>
        <dbReference type="Proteomes" id="UP000034883"/>
    </source>
</evidence>
<keyword evidence="2" id="KW-1185">Reference proteome</keyword>
<dbReference type="KEGG" id="samy:DB32_001279"/>